<dbReference type="Pfam" id="PF01297">
    <property type="entry name" value="ZnuA"/>
    <property type="match status" value="1"/>
</dbReference>
<evidence type="ECO:0000313" key="8">
    <source>
        <dbReference type="Proteomes" id="UP000199300"/>
    </source>
</evidence>
<dbReference type="PRINTS" id="PR00690">
    <property type="entry name" value="ADHESNFAMILY"/>
</dbReference>
<dbReference type="OrthoDB" id="9793396at2"/>
<comment type="similarity">
    <text evidence="5">Belongs to the bacterial solute-binding protein 9 family.</text>
</comment>
<dbReference type="GO" id="GO:0007155">
    <property type="term" value="P:cell adhesion"/>
    <property type="evidence" value="ECO:0007669"/>
    <property type="project" value="InterPro"/>
</dbReference>
<keyword evidence="3" id="KW-0479">Metal-binding</keyword>
<keyword evidence="6" id="KW-0175">Coiled coil</keyword>
<keyword evidence="2 5" id="KW-0813">Transport</keyword>
<evidence type="ECO:0000256" key="1">
    <source>
        <dbReference type="ARBA" id="ARBA00004196"/>
    </source>
</evidence>
<accession>A0A1H8KIA1</accession>
<dbReference type="RefSeq" id="WP_091495618.1">
    <property type="nucleotide sequence ID" value="NZ_FODJ01000002.1"/>
</dbReference>
<evidence type="ECO:0000256" key="5">
    <source>
        <dbReference type="RuleBase" id="RU003512"/>
    </source>
</evidence>
<dbReference type="GO" id="GO:0030313">
    <property type="term" value="C:cell envelope"/>
    <property type="evidence" value="ECO:0007669"/>
    <property type="project" value="UniProtKB-SubCell"/>
</dbReference>
<dbReference type="PANTHER" id="PTHR42953">
    <property type="entry name" value="HIGH-AFFINITY ZINC UPTAKE SYSTEM PROTEIN ZNUA-RELATED"/>
    <property type="match status" value="1"/>
</dbReference>
<dbReference type="CDD" id="cd01137">
    <property type="entry name" value="PsaA"/>
    <property type="match status" value="1"/>
</dbReference>
<dbReference type="STRING" id="872970.SAMN04488134_102299"/>
<dbReference type="PRINTS" id="PR00691">
    <property type="entry name" value="ADHESINB"/>
</dbReference>
<gene>
    <name evidence="7" type="ORF">SAMN04488134_102299</name>
</gene>
<dbReference type="PANTHER" id="PTHR42953:SF1">
    <property type="entry name" value="METAL-BINDING PROTEIN HI_0362-RELATED"/>
    <property type="match status" value="1"/>
</dbReference>
<proteinExistence type="inferred from homology"/>
<evidence type="ECO:0000256" key="6">
    <source>
        <dbReference type="SAM" id="Coils"/>
    </source>
</evidence>
<feature type="coiled-coil region" evidence="6">
    <location>
        <begin position="164"/>
        <end position="198"/>
    </location>
</feature>
<keyword evidence="8" id="KW-1185">Reference proteome</keyword>
<dbReference type="Proteomes" id="UP000199300">
    <property type="component" value="Unassembled WGS sequence"/>
</dbReference>
<dbReference type="InterPro" id="IPR006128">
    <property type="entry name" value="Lipoprotein_PsaA-like"/>
</dbReference>
<dbReference type="InterPro" id="IPR050492">
    <property type="entry name" value="Bact_metal-bind_prot9"/>
</dbReference>
<reference evidence="7 8" key="1">
    <citation type="submission" date="2016-10" db="EMBL/GenBank/DDBJ databases">
        <authorList>
            <person name="de Groot N.N."/>
        </authorList>
    </citation>
    <scope>NUCLEOTIDE SEQUENCE [LARGE SCALE GENOMIC DNA]</scope>
    <source>
        <strain evidence="7 8">CGMCC 1.10434</strain>
    </source>
</reference>
<dbReference type="InterPro" id="IPR006129">
    <property type="entry name" value="AdhesinB"/>
</dbReference>
<dbReference type="Gene3D" id="3.40.50.1980">
    <property type="entry name" value="Nitrogenase molybdenum iron protein domain"/>
    <property type="match status" value="2"/>
</dbReference>
<comment type="subcellular location">
    <subcellularLocation>
        <location evidence="1">Cell envelope</location>
    </subcellularLocation>
</comment>
<evidence type="ECO:0000256" key="4">
    <source>
        <dbReference type="ARBA" id="ARBA00022729"/>
    </source>
</evidence>
<keyword evidence="4" id="KW-0732">Signal</keyword>
<organism evidence="7 8">
    <name type="scientific">Amphibacillus marinus</name>
    <dbReference type="NCBI Taxonomy" id="872970"/>
    <lineage>
        <taxon>Bacteria</taxon>
        <taxon>Bacillati</taxon>
        <taxon>Bacillota</taxon>
        <taxon>Bacilli</taxon>
        <taxon>Bacillales</taxon>
        <taxon>Bacillaceae</taxon>
        <taxon>Amphibacillus</taxon>
    </lineage>
</organism>
<dbReference type="GO" id="GO:0046872">
    <property type="term" value="F:metal ion binding"/>
    <property type="evidence" value="ECO:0007669"/>
    <property type="project" value="UniProtKB-KW"/>
</dbReference>
<dbReference type="GO" id="GO:0030001">
    <property type="term" value="P:metal ion transport"/>
    <property type="evidence" value="ECO:0007669"/>
    <property type="project" value="InterPro"/>
</dbReference>
<evidence type="ECO:0000256" key="2">
    <source>
        <dbReference type="ARBA" id="ARBA00022448"/>
    </source>
</evidence>
<dbReference type="AlphaFoldDB" id="A0A1H8KIA1"/>
<name>A0A1H8KIA1_9BACI</name>
<dbReference type="SUPFAM" id="SSF53807">
    <property type="entry name" value="Helical backbone' metal receptor"/>
    <property type="match status" value="1"/>
</dbReference>
<dbReference type="EMBL" id="FODJ01000002">
    <property type="protein sequence ID" value="SEN92624.1"/>
    <property type="molecule type" value="Genomic_DNA"/>
</dbReference>
<evidence type="ECO:0000256" key="3">
    <source>
        <dbReference type="ARBA" id="ARBA00022723"/>
    </source>
</evidence>
<dbReference type="PROSITE" id="PS51257">
    <property type="entry name" value="PROKAR_LIPOPROTEIN"/>
    <property type="match status" value="1"/>
</dbReference>
<evidence type="ECO:0000313" key="7">
    <source>
        <dbReference type="EMBL" id="SEN92624.1"/>
    </source>
</evidence>
<dbReference type="InterPro" id="IPR006127">
    <property type="entry name" value="ZnuA-like"/>
</dbReference>
<protein>
    <submittedName>
        <fullName evidence="7">Iron/zinc/copper transport system substrate-binding protein</fullName>
    </submittedName>
</protein>
<sequence length="307" mass="34157">MKKFILILGFILIFALIGCNSNNDDEADITLSIVTTYSIIYDITSNIVGEQAEVHSMVPIGSDPHEYDPLPEDIAKTTDADLVFYNGLNLEEGNSWFNRLLDVTGKLDDESSVFRVSDGVEAIYLETAGLEQDEDPHAWLDVTNAIIYAENIRDALIETDPDNSEIYQANADEYIEQLKALDQEIAEAIASIDQQSRHLVTSEGAFKYFGIAYNINTGYIWEINSETEGSPQQMRDAIDFIRENQVNALFVETSIDPRSMDTLASETGVPISAELYTDSLGESGSEGDTYIKMMRTNTTRIVEGLSQ</sequence>